<dbReference type="InterPro" id="IPR037165">
    <property type="entry name" value="AldOxase/xan_DH_Mopterin-bd_sf"/>
</dbReference>
<dbReference type="InterPro" id="IPR008274">
    <property type="entry name" value="AldOxase/xan_DH_MoCoBD1"/>
</dbReference>
<comment type="caution">
    <text evidence="4">The sequence shown here is derived from an EMBL/GenBank/DDBJ whole genome shotgun (WGS) entry which is preliminary data.</text>
</comment>
<dbReference type="Pfam" id="PF01315">
    <property type="entry name" value="Ald_Xan_dh_C"/>
    <property type="match status" value="1"/>
</dbReference>
<dbReference type="PANTHER" id="PTHR11908:SF132">
    <property type="entry name" value="ALDEHYDE OXIDASE 1-RELATED"/>
    <property type="match status" value="1"/>
</dbReference>
<dbReference type="InterPro" id="IPR000674">
    <property type="entry name" value="Ald_Oxase/Xan_DH_a/b"/>
</dbReference>
<dbReference type="Gene3D" id="3.30.365.10">
    <property type="entry name" value="Aldehyde oxidase/xanthine dehydrogenase, molybdopterin binding domain"/>
    <property type="match status" value="4"/>
</dbReference>
<dbReference type="EMBL" id="JAKGUD010000001">
    <property type="protein sequence ID" value="MCF4141359.1"/>
    <property type="molecule type" value="Genomic_DNA"/>
</dbReference>
<dbReference type="PANTHER" id="PTHR11908">
    <property type="entry name" value="XANTHINE DEHYDROGENASE"/>
    <property type="match status" value="1"/>
</dbReference>
<organism evidence="4 5">
    <name type="scientific">Dethiosulfovibrio marinus</name>
    <dbReference type="NCBI Taxonomy" id="133532"/>
    <lineage>
        <taxon>Bacteria</taxon>
        <taxon>Thermotogati</taxon>
        <taxon>Synergistota</taxon>
        <taxon>Synergistia</taxon>
        <taxon>Synergistales</taxon>
        <taxon>Dethiosulfovibrionaceae</taxon>
        <taxon>Dethiosulfovibrio</taxon>
    </lineage>
</organism>
<keyword evidence="5" id="KW-1185">Reference proteome</keyword>
<keyword evidence="1" id="KW-0500">Molybdenum</keyword>
<keyword evidence="2" id="KW-0560">Oxidoreductase</keyword>
<protein>
    <submittedName>
        <fullName evidence="4">Molybdopterin-dependent oxidoreductase</fullName>
    </submittedName>
</protein>
<feature type="domain" description="Aldehyde oxidase/xanthine dehydrogenase a/b hammerhead" evidence="3">
    <location>
        <begin position="22"/>
        <end position="138"/>
    </location>
</feature>
<evidence type="ECO:0000259" key="3">
    <source>
        <dbReference type="SMART" id="SM01008"/>
    </source>
</evidence>
<dbReference type="SUPFAM" id="SSF54665">
    <property type="entry name" value="CO dehydrogenase molybdoprotein N-domain-like"/>
    <property type="match status" value="1"/>
</dbReference>
<name>A0ABS9EJH8_9BACT</name>
<dbReference type="InterPro" id="IPR036856">
    <property type="entry name" value="Ald_Oxase/Xan_DH_a/b_sf"/>
</dbReference>
<proteinExistence type="predicted"/>
<dbReference type="Gene3D" id="3.90.1170.50">
    <property type="entry name" value="Aldehyde oxidase/xanthine dehydrogenase, a/b hammerhead"/>
    <property type="match status" value="1"/>
</dbReference>
<evidence type="ECO:0000256" key="1">
    <source>
        <dbReference type="ARBA" id="ARBA00022505"/>
    </source>
</evidence>
<accession>A0ABS9EJH8</accession>
<gene>
    <name evidence="4" type="ORF">L2W38_00810</name>
</gene>
<sequence length="782" mass="85113">MDRDFSSVGHDVEKIDGLSLATGTGRYTDDFDAPGTLHVAVLYSPHAHGIIKDIDDSEAWKVPGVVDVMSYKNAYDDMPKVVHTTAGQGFPEPSPYDSWLFDDKVRFAGDRVAAVAAETLDIAREAVSKIKVEYELQEPLFDPERAMEPGVPVVHDRDEYMPIPVPYDPSKNLMAEKIFSIGDVEKGLAEADFVLDQVYRTHYAHHCMMEPHSAFALFDETGRMIVYSSTSVPFHVRRIVAQVLDYPLRKVHVIKPRVGGAYGGKQEAFIEPLAAKFALRTGRPVKAILSREEAFTSSRTRHPMRVHVTAGVMKDGTITALRMDDLMTAGAYGPHGLTVLCNAASKVLPLFNKVENVEFIGRTVYTNQPVGGAYRGYGVTQATFGFMQFIDDLTRKLDVDILEYVKKWHIKEGEGSPVFEAIGEGKAGVPQVITCCKLSECIDRGAEAIGWYEKRDRRISDSPGKVRGVGMAVSMQGSGIPLIDMGSAYMKLNEDGSCNLLMGASDTGTGSDTVMCQIAAEVLDIPTDMVVPLSSDTDVTPFDVGAYASSGTYVSGGAVRACAEDFLKNIMKVASVMLEVPVERLETSGGRIWDRDNSDVSTDFGSLCCFSLYGAGENMQQIQGYGSYTSPVSPPPFIAQFAEVEVDTFTGRVEVLRFVSAVDCGKALNPKMAEGQVEGGVLNGIGYALTEQYLFDDKGRMTNPDFGNYKVFGSLDVPKIETILVDSYEETGPFGAKSVSEVCINGPAPAIANAIYDAVGVRIFDLPLTPEKILAALKDVDR</sequence>
<evidence type="ECO:0000256" key="2">
    <source>
        <dbReference type="ARBA" id="ARBA00023002"/>
    </source>
</evidence>
<dbReference type="InterPro" id="IPR046867">
    <property type="entry name" value="AldOxase/xan_DH_MoCoBD2"/>
</dbReference>
<evidence type="ECO:0000313" key="4">
    <source>
        <dbReference type="EMBL" id="MCF4141359.1"/>
    </source>
</evidence>
<evidence type="ECO:0000313" key="5">
    <source>
        <dbReference type="Proteomes" id="UP001200430"/>
    </source>
</evidence>
<dbReference type="SMART" id="SM01008">
    <property type="entry name" value="Ald_Xan_dh_C"/>
    <property type="match status" value="1"/>
</dbReference>
<dbReference type="Proteomes" id="UP001200430">
    <property type="component" value="Unassembled WGS sequence"/>
</dbReference>
<dbReference type="RefSeq" id="WP_236097702.1">
    <property type="nucleotide sequence ID" value="NZ_JAKGUD010000001.1"/>
</dbReference>
<dbReference type="Pfam" id="PF02738">
    <property type="entry name" value="MoCoBD_1"/>
    <property type="match status" value="1"/>
</dbReference>
<dbReference type="InterPro" id="IPR016208">
    <property type="entry name" value="Ald_Oxase/xanthine_DH-like"/>
</dbReference>
<reference evidence="4 5" key="1">
    <citation type="submission" date="2022-01" db="EMBL/GenBank/DDBJ databases">
        <title>Dethiosulfovibrio faecalis sp. nov., a novel proteolytic, non-sulfur-reducing bacterium isolated from a marine aquaculture solid waste bioreactor.</title>
        <authorList>
            <person name="Grabowski S."/>
            <person name="Apolinario E."/>
            <person name="Schneider N."/>
            <person name="Marshall C.W."/>
            <person name="Sowers K.R."/>
        </authorList>
    </citation>
    <scope>NUCLEOTIDE SEQUENCE [LARGE SCALE GENOMIC DNA]</scope>
    <source>
        <strain evidence="4 5">DSM 12537</strain>
    </source>
</reference>
<dbReference type="SUPFAM" id="SSF56003">
    <property type="entry name" value="Molybdenum cofactor-binding domain"/>
    <property type="match status" value="1"/>
</dbReference>
<dbReference type="Pfam" id="PF20256">
    <property type="entry name" value="MoCoBD_2"/>
    <property type="match status" value="1"/>
</dbReference>